<organism evidence="1 2">
    <name type="scientific">Photinus pyralis</name>
    <name type="common">Common eastern firefly</name>
    <name type="synonym">Lampyris pyralis</name>
    <dbReference type="NCBI Taxonomy" id="7054"/>
    <lineage>
        <taxon>Eukaryota</taxon>
        <taxon>Metazoa</taxon>
        <taxon>Ecdysozoa</taxon>
        <taxon>Arthropoda</taxon>
        <taxon>Hexapoda</taxon>
        <taxon>Insecta</taxon>
        <taxon>Pterygota</taxon>
        <taxon>Neoptera</taxon>
        <taxon>Endopterygota</taxon>
        <taxon>Coleoptera</taxon>
        <taxon>Polyphaga</taxon>
        <taxon>Elateriformia</taxon>
        <taxon>Elateroidea</taxon>
        <taxon>Lampyridae</taxon>
        <taxon>Lampyrinae</taxon>
        <taxon>Photinus</taxon>
    </lineage>
</organism>
<proteinExistence type="predicted"/>
<comment type="caution">
    <text evidence="1">The sequence shown here is derived from an EMBL/GenBank/DDBJ whole genome shotgun (WGS) entry which is preliminary data.</text>
</comment>
<dbReference type="EMBL" id="VVIM01000001">
    <property type="protein sequence ID" value="KAB0805347.1"/>
    <property type="molecule type" value="Genomic_DNA"/>
</dbReference>
<keyword evidence="2" id="KW-1185">Reference proteome</keyword>
<protein>
    <submittedName>
        <fullName evidence="1">Uncharacterized protein</fullName>
    </submittedName>
</protein>
<dbReference type="InParanoid" id="A0A5N4B6W7"/>
<sequence>MKLRIIEICDIQENQDDTDTTPLPDRGRCHYCDSKRNRKTRYCEKCVSPRLPGNSQRLLENSWESPDFPEIPTDYPGFSIFMILTGEFQARSTTFEPEFEPHSQRL</sequence>
<dbReference type="AlphaFoldDB" id="A0A5N4B6W7"/>
<name>A0A5N4B6W7_PHOPY</name>
<dbReference type="Proteomes" id="UP000327044">
    <property type="component" value="Unassembled WGS sequence"/>
</dbReference>
<gene>
    <name evidence="1" type="ORF">PPYR_02317</name>
</gene>
<reference evidence="1 2" key="1">
    <citation type="journal article" date="2018" name="Elife">
        <title>Firefly genomes illuminate parallel origins of bioluminescence in beetles.</title>
        <authorList>
            <person name="Fallon T.R."/>
            <person name="Lower S.E."/>
            <person name="Chang C.H."/>
            <person name="Bessho-Uehara M."/>
            <person name="Martin G.J."/>
            <person name="Bewick A.J."/>
            <person name="Behringer M."/>
            <person name="Debat H.J."/>
            <person name="Wong I."/>
            <person name="Day J.C."/>
            <person name="Suvorov A."/>
            <person name="Silva C.J."/>
            <person name="Stanger-Hall K.F."/>
            <person name="Hall D.W."/>
            <person name="Schmitz R.J."/>
            <person name="Nelson D.R."/>
            <person name="Lewis S.M."/>
            <person name="Shigenobu S."/>
            <person name="Bybee S.M."/>
            <person name="Larracuente A.M."/>
            <person name="Oba Y."/>
            <person name="Weng J.K."/>
        </authorList>
    </citation>
    <scope>NUCLEOTIDE SEQUENCE [LARGE SCALE GENOMIC DNA]</scope>
    <source>
        <strain evidence="1">1611_PpyrPB1</strain>
        <tissue evidence="1">Whole body</tissue>
    </source>
</reference>
<evidence type="ECO:0000313" key="1">
    <source>
        <dbReference type="EMBL" id="KAB0805347.1"/>
    </source>
</evidence>
<evidence type="ECO:0000313" key="2">
    <source>
        <dbReference type="Proteomes" id="UP000327044"/>
    </source>
</evidence>
<accession>A0A5N4B6W7</accession>